<dbReference type="InParanoid" id="J0DBC0"/>
<feature type="domain" description="Heme haloperoxidase family profile" evidence="9">
    <location>
        <begin position="70"/>
        <end position="299"/>
    </location>
</feature>
<evidence type="ECO:0000313" key="11">
    <source>
        <dbReference type="Proteomes" id="UP000006514"/>
    </source>
</evidence>
<reference evidence="11" key="1">
    <citation type="journal article" date="2012" name="Science">
        <title>The Paleozoic origin of enzymatic lignin decomposition reconstructed from 31 fungal genomes.</title>
        <authorList>
            <person name="Floudas D."/>
            <person name="Binder M."/>
            <person name="Riley R."/>
            <person name="Barry K."/>
            <person name="Blanchette R.A."/>
            <person name="Henrissat B."/>
            <person name="Martinez A.T."/>
            <person name="Otillar R."/>
            <person name="Spatafora J.W."/>
            <person name="Yadav J.S."/>
            <person name="Aerts A."/>
            <person name="Benoit I."/>
            <person name="Boyd A."/>
            <person name="Carlson A."/>
            <person name="Copeland A."/>
            <person name="Coutinho P.M."/>
            <person name="de Vries R.P."/>
            <person name="Ferreira P."/>
            <person name="Findley K."/>
            <person name="Foster B."/>
            <person name="Gaskell J."/>
            <person name="Glotzer D."/>
            <person name="Gorecki P."/>
            <person name="Heitman J."/>
            <person name="Hesse C."/>
            <person name="Hori C."/>
            <person name="Igarashi K."/>
            <person name="Jurgens J.A."/>
            <person name="Kallen N."/>
            <person name="Kersten P."/>
            <person name="Kohler A."/>
            <person name="Kuees U."/>
            <person name="Kumar T.K.A."/>
            <person name="Kuo A."/>
            <person name="LaButti K."/>
            <person name="Larrondo L.F."/>
            <person name="Lindquist E."/>
            <person name="Ling A."/>
            <person name="Lombard V."/>
            <person name="Lucas S."/>
            <person name="Lundell T."/>
            <person name="Martin R."/>
            <person name="McLaughlin D.J."/>
            <person name="Morgenstern I."/>
            <person name="Morin E."/>
            <person name="Murat C."/>
            <person name="Nagy L.G."/>
            <person name="Nolan M."/>
            <person name="Ohm R.A."/>
            <person name="Patyshakuliyeva A."/>
            <person name="Rokas A."/>
            <person name="Ruiz-Duenas F.J."/>
            <person name="Sabat G."/>
            <person name="Salamov A."/>
            <person name="Samejima M."/>
            <person name="Schmutz J."/>
            <person name="Slot J.C."/>
            <person name="St John F."/>
            <person name="Stenlid J."/>
            <person name="Sun H."/>
            <person name="Sun S."/>
            <person name="Syed K."/>
            <person name="Tsang A."/>
            <person name="Wiebenga A."/>
            <person name="Young D."/>
            <person name="Pisabarro A."/>
            <person name="Eastwood D.C."/>
            <person name="Martin F."/>
            <person name="Cullen D."/>
            <person name="Grigoriev I.V."/>
            <person name="Hibbett D.S."/>
        </authorList>
    </citation>
    <scope>NUCLEOTIDE SEQUENCE [LARGE SCALE GENOMIC DNA]</scope>
    <source>
        <strain evidence="11">TFB10046</strain>
    </source>
</reference>
<evidence type="ECO:0000256" key="4">
    <source>
        <dbReference type="ARBA" id="ARBA00022723"/>
    </source>
</evidence>
<evidence type="ECO:0000259" key="9">
    <source>
        <dbReference type="PROSITE" id="PS51405"/>
    </source>
</evidence>
<dbReference type="InterPro" id="IPR000028">
    <property type="entry name" value="Chloroperoxidase"/>
</dbReference>
<keyword evidence="5" id="KW-0560">Oxidoreductase</keyword>
<keyword evidence="3" id="KW-0349">Heme</keyword>
<dbReference type="eggNOG" id="ENOG502S6CG">
    <property type="taxonomic scope" value="Eukaryota"/>
</dbReference>
<feature type="signal peptide" evidence="8">
    <location>
        <begin position="1"/>
        <end position="22"/>
    </location>
</feature>
<proteinExistence type="inferred from homology"/>
<keyword evidence="4" id="KW-0479">Metal-binding</keyword>
<keyword evidence="11" id="KW-1185">Reference proteome</keyword>
<dbReference type="Proteomes" id="UP000006514">
    <property type="component" value="Unassembled WGS sequence"/>
</dbReference>
<evidence type="ECO:0000256" key="8">
    <source>
        <dbReference type="SAM" id="SignalP"/>
    </source>
</evidence>
<gene>
    <name evidence="10" type="primary">HTP9</name>
    <name evidence="10" type="ORF">AURDEDRAFT_72695</name>
</gene>
<evidence type="ECO:0000256" key="1">
    <source>
        <dbReference type="ARBA" id="ARBA00001970"/>
    </source>
</evidence>
<comment type="similarity">
    <text evidence="7">Belongs to the chloroperoxidase family.</text>
</comment>
<evidence type="ECO:0000256" key="6">
    <source>
        <dbReference type="ARBA" id="ARBA00023004"/>
    </source>
</evidence>
<feature type="chain" id="PRO_5003732701" evidence="8">
    <location>
        <begin position="23"/>
        <end position="383"/>
    </location>
</feature>
<dbReference type="EMBL" id="JH687833">
    <property type="protein sequence ID" value="EJD37906.1"/>
    <property type="molecule type" value="Genomic_DNA"/>
</dbReference>
<dbReference type="GO" id="GO:0046872">
    <property type="term" value="F:metal ion binding"/>
    <property type="evidence" value="ECO:0007669"/>
    <property type="project" value="UniProtKB-KW"/>
</dbReference>
<dbReference type="PANTHER" id="PTHR33577:SF16">
    <property type="entry name" value="HEME HALOPEROXIDASE FAMILY PROFILE DOMAIN-CONTAINING PROTEIN"/>
    <property type="match status" value="1"/>
</dbReference>
<dbReference type="OrthoDB" id="2542103at2759"/>
<evidence type="ECO:0000256" key="3">
    <source>
        <dbReference type="ARBA" id="ARBA00022617"/>
    </source>
</evidence>
<comment type="cofactor">
    <cofactor evidence="1">
        <name>heme b</name>
        <dbReference type="ChEBI" id="CHEBI:60344"/>
    </cofactor>
</comment>
<dbReference type="KEGG" id="adl:AURDEDRAFT_72695"/>
<dbReference type="GO" id="GO:0004601">
    <property type="term" value="F:peroxidase activity"/>
    <property type="evidence" value="ECO:0007669"/>
    <property type="project" value="UniProtKB-KW"/>
</dbReference>
<dbReference type="InterPro" id="IPR036851">
    <property type="entry name" value="Chloroperoxidase-like_sf"/>
</dbReference>
<dbReference type="PROSITE" id="PS51405">
    <property type="entry name" value="HEME_HALOPEROXIDASE"/>
    <property type="match status" value="1"/>
</dbReference>
<name>J0DBC0_AURST</name>
<dbReference type="PeroxiBase" id="11355">
    <property type="entry name" value="AdelHalPrx01"/>
</dbReference>
<keyword evidence="8" id="KW-0732">Signal</keyword>
<evidence type="ECO:0000256" key="5">
    <source>
        <dbReference type="ARBA" id="ARBA00023002"/>
    </source>
</evidence>
<sequence length="383" mass="41583">MRLSLIVVLAQAIAIHLPVATALSPRLPHESLAGLTHEEVEEFARSVDIIGAQPIPPPLTDTSAKLVNDRAHPWRPLLPGQQRGPCPGLNTLASHGYLPRSGVATPAQLINAVQEGFNMGWGVAVLVTYAAFLMDGNQLTNLMSIGIKSLLTGPPPPAPAIVGGLSTHGTFEGDASMTRGDAFFGDNHSFNETLFQQIVDISNKVGGGKYNLSAAADARFLRIQQSIATNPTFVFSNPRFATAYVEAIFPLAFFVDGRSTEQALDLKVMRGFFQDSRMPRDFFRRNGTFDFGTAGEGVQFLMNAHPFFPGFNDGAVDNFVPDPDFLGNDTEILCALYHKFVNITVELYPNPRGALRTALNKNLDNFFVPVQAEGNCLQSHPFP</sequence>
<accession>J0DBC0</accession>
<dbReference type="AlphaFoldDB" id="J0DBC0"/>
<protein>
    <submittedName>
        <fullName evidence="10">Heme-thiolate peroxidase</fullName>
    </submittedName>
</protein>
<dbReference type="PANTHER" id="PTHR33577">
    <property type="entry name" value="STERIGMATOCYSTIN BIOSYNTHESIS PEROXIDASE STCC-RELATED"/>
    <property type="match status" value="1"/>
</dbReference>
<evidence type="ECO:0000256" key="7">
    <source>
        <dbReference type="ARBA" id="ARBA00025795"/>
    </source>
</evidence>
<evidence type="ECO:0000313" key="10">
    <source>
        <dbReference type="EMBL" id="EJD37906.1"/>
    </source>
</evidence>
<organism evidence="10 11">
    <name type="scientific">Auricularia subglabra (strain TFB-10046 / SS5)</name>
    <name type="common">White-rot fungus</name>
    <name type="synonym">Auricularia delicata (strain TFB10046)</name>
    <dbReference type="NCBI Taxonomy" id="717982"/>
    <lineage>
        <taxon>Eukaryota</taxon>
        <taxon>Fungi</taxon>
        <taxon>Dikarya</taxon>
        <taxon>Basidiomycota</taxon>
        <taxon>Agaricomycotina</taxon>
        <taxon>Agaricomycetes</taxon>
        <taxon>Auriculariales</taxon>
        <taxon>Auriculariaceae</taxon>
        <taxon>Auricularia</taxon>
    </lineage>
</organism>
<dbReference type="OMA" id="DTEILCA"/>
<keyword evidence="6" id="KW-0408">Iron</keyword>
<dbReference type="Pfam" id="PF01328">
    <property type="entry name" value="Peroxidase_2"/>
    <property type="match status" value="1"/>
</dbReference>
<dbReference type="Gene3D" id="1.10.489.10">
    <property type="entry name" value="Chloroperoxidase-like"/>
    <property type="match status" value="1"/>
</dbReference>
<keyword evidence="2 10" id="KW-0575">Peroxidase</keyword>
<evidence type="ECO:0000256" key="2">
    <source>
        <dbReference type="ARBA" id="ARBA00022559"/>
    </source>
</evidence>
<dbReference type="SUPFAM" id="SSF47571">
    <property type="entry name" value="Cloroperoxidase"/>
    <property type="match status" value="1"/>
</dbReference>